<protein>
    <recommendedName>
        <fullName evidence="5">Probable membrane transporter protein</fullName>
    </recommendedName>
</protein>
<name>A0A1G1X3D6_9BACT</name>
<feature type="transmembrane region" description="Helical" evidence="5">
    <location>
        <begin position="43"/>
        <end position="60"/>
    </location>
</feature>
<dbReference type="Pfam" id="PF01925">
    <property type="entry name" value="TauE"/>
    <property type="match status" value="1"/>
</dbReference>
<keyword evidence="3 5" id="KW-1133">Transmembrane helix</keyword>
<feature type="transmembrane region" description="Helical" evidence="5">
    <location>
        <begin position="189"/>
        <end position="214"/>
    </location>
</feature>
<dbReference type="EMBL" id="MHHR01000013">
    <property type="protein sequence ID" value="OGY34493.1"/>
    <property type="molecule type" value="Genomic_DNA"/>
</dbReference>
<keyword evidence="2 5" id="KW-0812">Transmembrane</keyword>
<dbReference type="PANTHER" id="PTHR43701:SF2">
    <property type="entry name" value="MEMBRANE TRANSPORTER PROTEIN YJNA-RELATED"/>
    <property type="match status" value="1"/>
</dbReference>
<dbReference type="InterPro" id="IPR002781">
    <property type="entry name" value="TM_pro_TauE-like"/>
</dbReference>
<feature type="transmembrane region" description="Helical" evidence="5">
    <location>
        <begin position="72"/>
        <end position="92"/>
    </location>
</feature>
<comment type="caution">
    <text evidence="6">The sequence shown here is derived from an EMBL/GenBank/DDBJ whole genome shotgun (WGS) entry which is preliminary data.</text>
</comment>
<keyword evidence="4 5" id="KW-0472">Membrane</keyword>
<accession>A0A1G1X3D6</accession>
<sequence length="245" mass="25953">MLMLLWTFLAGVLASIVSGMAGGGGGLISAPFFILIGLPPQVAVATTKFGSLGLTLGSIAKFRKTEYVRKDYVIYLSVLSVVAAFIGSNLLLVTNNAFIEKLVGVTMLIALPFIFMKDKGLVSSKPKNFQEVIGYVSYFVVLILQAAFGAGVGMLLTVVMINLLGLTALESNATRRIPGFLLASISLGVYMFSGAVYYSYGLAMLAGMLIGGYIGTHIAIKKGNKFVKIIYAIVVAILGIKFVIG</sequence>
<comment type="subcellular location">
    <subcellularLocation>
        <location evidence="5">Cell membrane</location>
        <topology evidence="5">Multi-pass membrane protein</topology>
    </subcellularLocation>
    <subcellularLocation>
        <location evidence="1">Membrane</location>
        <topology evidence="1">Multi-pass membrane protein</topology>
    </subcellularLocation>
</comment>
<feature type="transmembrane region" description="Helical" evidence="5">
    <location>
        <begin position="226"/>
        <end position="244"/>
    </location>
</feature>
<proteinExistence type="inferred from homology"/>
<evidence type="ECO:0000256" key="5">
    <source>
        <dbReference type="RuleBase" id="RU363041"/>
    </source>
</evidence>
<gene>
    <name evidence="6" type="ORF">A3D99_03290</name>
</gene>
<evidence type="ECO:0000256" key="3">
    <source>
        <dbReference type="ARBA" id="ARBA00022989"/>
    </source>
</evidence>
<comment type="similarity">
    <text evidence="5">Belongs to the 4-toluene sulfonate uptake permease (TSUP) (TC 2.A.102) family.</text>
</comment>
<dbReference type="InterPro" id="IPR051598">
    <property type="entry name" value="TSUP/Inactive_protease-like"/>
</dbReference>
<evidence type="ECO:0000256" key="4">
    <source>
        <dbReference type="ARBA" id="ARBA00023136"/>
    </source>
</evidence>
<dbReference type="Proteomes" id="UP000177528">
    <property type="component" value="Unassembled WGS sequence"/>
</dbReference>
<dbReference type="GO" id="GO:0005886">
    <property type="term" value="C:plasma membrane"/>
    <property type="evidence" value="ECO:0007669"/>
    <property type="project" value="UniProtKB-SubCell"/>
</dbReference>
<feature type="transmembrane region" description="Helical" evidence="5">
    <location>
        <begin position="98"/>
        <end position="115"/>
    </location>
</feature>
<reference evidence="6 7" key="1">
    <citation type="journal article" date="2016" name="Nat. Commun.">
        <title>Thousands of microbial genomes shed light on interconnected biogeochemical processes in an aquifer system.</title>
        <authorList>
            <person name="Anantharaman K."/>
            <person name="Brown C.T."/>
            <person name="Hug L.A."/>
            <person name="Sharon I."/>
            <person name="Castelle C.J."/>
            <person name="Probst A.J."/>
            <person name="Thomas B.C."/>
            <person name="Singh A."/>
            <person name="Wilkins M.J."/>
            <person name="Karaoz U."/>
            <person name="Brodie E.L."/>
            <person name="Williams K.H."/>
            <person name="Hubbard S.S."/>
            <person name="Banfield J.F."/>
        </authorList>
    </citation>
    <scope>NUCLEOTIDE SEQUENCE [LARGE SCALE GENOMIC DNA]</scope>
</reference>
<feature type="transmembrane region" description="Helical" evidence="5">
    <location>
        <begin position="136"/>
        <end position="169"/>
    </location>
</feature>
<evidence type="ECO:0000256" key="1">
    <source>
        <dbReference type="ARBA" id="ARBA00004141"/>
    </source>
</evidence>
<keyword evidence="5" id="KW-1003">Cell membrane</keyword>
<evidence type="ECO:0000313" key="7">
    <source>
        <dbReference type="Proteomes" id="UP000177528"/>
    </source>
</evidence>
<dbReference type="PANTHER" id="PTHR43701">
    <property type="entry name" value="MEMBRANE TRANSPORTER PROTEIN MJ0441-RELATED"/>
    <property type="match status" value="1"/>
</dbReference>
<evidence type="ECO:0000313" key="6">
    <source>
        <dbReference type="EMBL" id="OGY34493.1"/>
    </source>
</evidence>
<dbReference type="AlphaFoldDB" id="A0A1G1X3D6"/>
<organism evidence="6 7">
    <name type="scientific">Candidatus Andersenbacteria bacterium RIFCSPHIGHO2_12_FULL_45_11</name>
    <dbReference type="NCBI Taxonomy" id="1797281"/>
    <lineage>
        <taxon>Bacteria</taxon>
        <taxon>Candidatus Anderseniibacteriota</taxon>
    </lineage>
</organism>
<evidence type="ECO:0000256" key="2">
    <source>
        <dbReference type="ARBA" id="ARBA00022692"/>
    </source>
</evidence>